<keyword evidence="1" id="KW-0472">Membrane</keyword>
<evidence type="ECO:0008006" key="4">
    <source>
        <dbReference type="Google" id="ProtNLM"/>
    </source>
</evidence>
<gene>
    <name evidence="2" type="ORF">B0I18_101244</name>
</gene>
<sequence length="260" mass="28652">MKYTAMVLLQITSYGWAAIAMMVLSVLVAVKVLKRGDTRRKPGCLGVGYIALIVFCLLSFATMLSGMLGGFVYHALKLPRYEAKVVDHHAFQDKDSRGRYVTMYQPVVVFTDARGREQQLKTDIASTGAPEIGSTITVLYEPGMAAAEELSGGKYILLGGAAMGLLLIGYFLVAGISYAMGRPMARIGMFGMGLLMYIVFPVGMLFLLGGMSYAIVLYFMGKKPDMPMWALAICIFFSIVLFLAFIGYIRMLFEKGKRIW</sequence>
<keyword evidence="1" id="KW-0812">Transmembrane</keyword>
<dbReference type="OrthoDB" id="1350302at2"/>
<feature type="transmembrane region" description="Helical" evidence="1">
    <location>
        <begin position="14"/>
        <end position="33"/>
    </location>
</feature>
<feature type="transmembrane region" description="Helical" evidence="1">
    <location>
        <begin position="194"/>
        <end position="220"/>
    </location>
</feature>
<proteinExistence type="predicted"/>
<dbReference type="Proteomes" id="UP000240572">
    <property type="component" value="Unassembled WGS sequence"/>
</dbReference>
<feature type="transmembrane region" description="Helical" evidence="1">
    <location>
        <begin position="45"/>
        <end position="73"/>
    </location>
</feature>
<dbReference type="AlphaFoldDB" id="A0A2P8DA54"/>
<dbReference type="RefSeq" id="WP_106520826.1">
    <property type="nucleotide sequence ID" value="NZ_PYGD01000001.1"/>
</dbReference>
<keyword evidence="3" id="KW-1185">Reference proteome</keyword>
<feature type="transmembrane region" description="Helical" evidence="1">
    <location>
        <begin position="226"/>
        <end position="249"/>
    </location>
</feature>
<dbReference type="EMBL" id="PYGD01000001">
    <property type="protein sequence ID" value="PSK94093.1"/>
    <property type="molecule type" value="Genomic_DNA"/>
</dbReference>
<feature type="transmembrane region" description="Helical" evidence="1">
    <location>
        <begin position="155"/>
        <end position="173"/>
    </location>
</feature>
<organism evidence="2 3">
    <name type="scientific">Taibaiella chishuiensis</name>
    <dbReference type="NCBI Taxonomy" id="1434707"/>
    <lineage>
        <taxon>Bacteria</taxon>
        <taxon>Pseudomonadati</taxon>
        <taxon>Bacteroidota</taxon>
        <taxon>Chitinophagia</taxon>
        <taxon>Chitinophagales</taxon>
        <taxon>Chitinophagaceae</taxon>
        <taxon>Taibaiella</taxon>
    </lineage>
</organism>
<evidence type="ECO:0000313" key="2">
    <source>
        <dbReference type="EMBL" id="PSK94093.1"/>
    </source>
</evidence>
<evidence type="ECO:0000256" key="1">
    <source>
        <dbReference type="SAM" id="Phobius"/>
    </source>
</evidence>
<protein>
    <recommendedName>
        <fullName evidence="4">DUF3592 domain-containing protein</fullName>
    </recommendedName>
</protein>
<keyword evidence="1" id="KW-1133">Transmembrane helix</keyword>
<evidence type="ECO:0000313" key="3">
    <source>
        <dbReference type="Proteomes" id="UP000240572"/>
    </source>
</evidence>
<reference evidence="2 3" key="1">
    <citation type="submission" date="2018-03" db="EMBL/GenBank/DDBJ databases">
        <title>Genomic Encyclopedia of Type Strains, Phase III (KMG-III): the genomes of soil and plant-associated and newly described type strains.</title>
        <authorList>
            <person name="Whitman W."/>
        </authorList>
    </citation>
    <scope>NUCLEOTIDE SEQUENCE [LARGE SCALE GENOMIC DNA]</scope>
    <source>
        <strain evidence="2 3">CGMCC 1.12700</strain>
    </source>
</reference>
<name>A0A2P8DA54_9BACT</name>
<comment type="caution">
    <text evidence="2">The sequence shown here is derived from an EMBL/GenBank/DDBJ whole genome shotgun (WGS) entry which is preliminary data.</text>
</comment>
<accession>A0A2P8DA54</accession>